<reference evidence="1" key="1">
    <citation type="journal article" date="2020" name="mSystems">
        <title>Genome- and Community-Level Interaction Insights into Carbon Utilization and Element Cycling Functions of Hydrothermarchaeota in Hydrothermal Sediment.</title>
        <authorList>
            <person name="Zhou Z."/>
            <person name="Liu Y."/>
            <person name="Xu W."/>
            <person name="Pan J."/>
            <person name="Luo Z.H."/>
            <person name="Li M."/>
        </authorList>
    </citation>
    <scope>NUCLEOTIDE SEQUENCE [LARGE SCALE GENOMIC DNA]</scope>
    <source>
        <strain evidence="1">SpSt-776</strain>
    </source>
</reference>
<name>A0A7C3SIH3_9BACT</name>
<accession>A0A7C3SIH3</accession>
<proteinExistence type="predicted"/>
<organism evidence="1">
    <name type="scientific">Desulfobacca acetoxidans</name>
    <dbReference type="NCBI Taxonomy" id="60893"/>
    <lineage>
        <taxon>Bacteria</taxon>
        <taxon>Pseudomonadati</taxon>
        <taxon>Thermodesulfobacteriota</taxon>
        <taxon>Desulfobaccia</taxon>
        <taxon>Desulfobaccales</taxon>
        <taxon>Desulfobaccaceae</taxon>
        <taxon>Desulfobacca</taxon>
    </lineage>
</organism>
<gene>
    <name evidence="1" type="ORF">ENV62_03780</name>
</gene>
<sequence>MGQGRGGGGIGRGGGRGGFGAGPGGFCICPACGYKVPHRQGVPCFEEKCPQCGATMTRER</sequence>
<dbReference type="AlphaFoldDB" id="A0A7C3SIH3"/>
<dbReference type="EMBL" id="DTHB01000028">
    <property type="protein sequence ID" value="HGB14344.1"/>
    <property type="molecule type" value="Genomic_DNA"/>
</dbReference>
<evidence type="ECO:0008006" key="2">
    <source>
        <dbReference type="Google" id="ProtNLM"/>
    </source>
</evidence>
<comment type="caution">
    <text evidence="1">The sequence shown here is derived from an EMBL/GenBank/DDBJ whole genome shotgun (WGS) entry which is preliminary data.</text>
</comment>
<evidence type="ECO:0000313" key="1">
    <source>
        <dbReference type="EMBL" id="HGB14344.1"/>
    </source>
</evidence>
<protein>
    <recommendedName>
        <fullName evidence="2">Ferredoxin</fullName>
    </recommendedName>
</protein>